<keyword evidence="4 8" id="KW-0812">Transmembrane</keyword>
<comment type="similarity">
    <text evidence="2">Belongs to the resistance-nodulation-cell division (RND) (TC 2.A.6) family. MmpL subfamily.</text>
</comment>
<dbReference type="AlphaFoldDB" id="A0A939P5K3"/>
<feature type="transmembrane region" description="Helical" evidence="8">
    <location>
        <begin position="553"/>
        <end position="574"/>
    </location>
</feature>
<keyword evidence="5 8" id="KW-1133">Transmembrane helix</keyword>
<dbReference type="PANTHER" id="PTHR33406:SF6">
    <property type="entry name" value="MEMBRANE PROTEIN YDGH-RELATED"/>
    <property type="match status" value="1"/>
</dbReference>
<dbReference type="InterPro" id="IPR050545">
    <property type="entry name" value="Mycobact_MmpL"/>
</dbReference>
<evidence type="ECO:0000256" key="8">
    <source>
        <dbReference type="SAM" id="Phobius"/>
    </source>
</evidence>
<feature type="domain" description="SSD" evidence="9">
    <location>
        <begin position="207"/>
        <end position="339"/>
    </location>
</feature>
<keyword evidence="11" id="KW-1185">Reference proteome</keyword>
<comment type="subcellular location">
    <subcellularLocation>
        <location evidence="1">Cell membrane</location>
        <topology evidence="1">Multi-pass membrane protein</topology>
    </subcellularLocation>
</comment>
<evidence type="ECO:0000259" key="9">
    <source>
        <dbReference type="PROSITE" id="PS50156"/>
    </source>
</evidence>
<feature type="transmembrane region" description="Helical" evidence="8">
    <location>
        <begin position="183"/>
        <end position="202"/>
    </location>
</feature>
<gene>
    <name evidence="10" type="ORF">J4573_00530</name>
</gene>
<organism evidence="10 11">
    <name type="scientific">Actinomadura barringtoniae</name>
    <dbReference type="NCBI Taxonomy" id="1427535"/>
    <lineage>
        <taxon>Bacteria</taxon>
        <taxon>Bacillati</taxon>
        <taxon>Actinomycetota</taxon>
        <taxon>Actinomycetes</taxon>
        <taxon>Streptosporangiales</taxon>
        <taxon>Thermomonosporaceae</taxon>
        <taxon>Actinomadura</taxon>
    </lineage>
</organism>
<evidence type="ECO:0000313" key="10">
    <source>
        <dbReference type="EMBL" id="MBO2445565.1"/>
    </source>
</evidence>
<feature type="transmembrane region" description="Helical" evidence="8">
    <location>
        <begin position="209"/>
        <end position="229"/>
    </location>
</feature>
<feature type="transmembrane region" description="Helical" evidence="8">
    <location>
        <begin position="12"/>
        <end position="31"/>
    </location>
</feature>
<dbReference type="InterPro" id="IPR000731">
    <property type="entry name" value="SSD"/>
</dbReference>
<reference evidence="10" key="1">
    <citation type="submission" date="2021-03" db="EMBL/GenBank/DDBJ databases">
        <authorList>
            <person name="Kanchanasin P."/>
            <person name="Saeng-In P."/>
            <person name="Phongsopitanun W."/>
            <person name="Yuki M."/>
            <person name="Kudo T."/>
            <person name="Ohkuma M."/>
            <person name="Tanasupawat S."/>
        </authorList>
    </citation>
    <scope>NUCLEOTIDE SEQUENCE</scope>
    <source>
        <strain evidence="10">GKU 128</strain>
    </source>
</reference>
<feature type="transmembrane region" description="Helical" evidence="8">
    <location>
        <begin position="318"/>
        <end position="345"/>
    </location>
</feature>
<dbReference type="GO" id="GO:0005886">
    <property type="term" value="C:plasma membrane"/>
    <property type="evidence" value="ECO:0007669"/>
    <property type="project" value="UniProtKB-SubCell"/>
</dbReference>
<evidence type="ECO:0000256" key="2">
    <source>
        <dbReference type="ARBA" id="ARBA00010157"/>
    </source>
</evidence>
<evidence type="ECO:0000256" key="4">
    <source>
        <dbReference type="ARBA" id="ARBA00022692"/>
    </source>
</evidence>
<keyword evidence="3" id="KW-1003">Cell membrane</keyword>
<dbReference type="InterPro" id="IPR004869">
    <property type="entry name" value="MMPL_dom"/>
</dbReference>
<evidence type="ECO:0000256" key="7">
    <source>
        <dbReference type="SAM" id="MobiDB-lite"/>
    </source>
</evidence>
<dbReference type="EMBL" id="JAGEOJ010000001">
    <property type="protein sequence ID" value="MBO2445565.1"/>
    <property type="molecule type" value="Genomic_DNA"/>
</dbReference>
<feature type="transmembrane region" description="Helical" evidence="8">
    <location>
        <begin position="660"/>
        <end position="688"/>
    </location>
</feature>
<dbReference type="PANTHER" id="PTHR33406">
    <property type="entry name" value="MEMBRANE PROTEIN MJ1562-RELATED"/>
    <property type="match status" value="1"/>
</dbReference>
<feature type="domain" description="SSD" evidence="9">
    <location>
        <begin position="555"/>
        <end position="685"/>
    </location>
</feature>
<feature type="transmembrane region" description="Helical" evidence="8">
    <location>
        <begin position="529"/>
        <end position="546"/>
    </location>
</feature>
<evidence type="ECO:0000256" key="1">
    <source>
        <dbReference type="ARBA" id="ARBA00004651"/>
    </source>
</evidence>
<dbReference type="Gene3D" id="1.20.1640.10">
    <property type="entry name" value="Multidrug efflux transporter AcrB transmembrane domain"/>
    <property type="match status" value="2"/>
</dbReference>
<dbReference type="RefSeq" id="WP_208253180.1">
    <property type="nucleotide sequence ID" value="NZ_JAGEOJ010000001.1"/>
</dbReference>
<protein>
    <submittedName>
        <fullName evidence="10">MMPL family transporter</fullName>
    </submittedName>
</protein>
<keyword evidence="6 8" id="KW-0472">Membrane</keyword>
<feature type="compositionally biased region" description="Acidic residues" evidence="7">
    <location>
        <begin position="709"/>
        <end position="719"/>
    </location>
</feature>
<feature type="transmembrane region" description="Helical" evidence="8">
    <location>
        <begin position="241"/>
        <end position="264"/>
    </location>
</feature>
<feature type="transmembrane region" description="Helical" evidence="8">
    <location>
        <begin position="285"/>
        <end position="306"/>
    </location>
</feature>
<dbReference type="SUPFAM" id="SSF82866">
    <property type="entry name" value="Multidrug efflux transporter AcrB transmembrane domain"/>
    <property type="match status" value="2"/>
</dbReference>
<proteinExistence type="inferred from homology"/>
<name>A0A939P5K3_9ACTN</name>
<comment type="caution">
    <text evidence="10">The sequence shown here is derived from an EMBL/GenBank/DDBJ whole genome shotgun (WGS) entry which is preliminary data.</text>
</comment>
<feature type="region of interest" description="Disordered" evidence="7">
    <location>
        <begin position="698"/>
        <end position="719"/>
    </location>
</feature>
<accession>A0A939P5K3</accession>
<evidence type="ECO:0000256" key="3">
    <source>
        <dbReference type="ARBA" id="ARBA00022475"/>
    </source>
</evidence>
<dbReference type="PROSITE" id="PS50156">
    <property type="entry name" value="SSD"/>
    <property type="match status" value="2"/>
</dbReference>
<dbReference type="Pfam" id="PF03176">
    <property type="entry name" value="MMPL"/>
    <property type="match status" value="2"/>
</dbReference>
<feature type="transmembrane region" description="Helical" evidence="8">
    <location>
        <begin position="589"/>
        <end position="610"/>
    </location>
</feature>
<sequence length="719" mass="75864">MFRALGRAVVRHPWWTIGLWLVAAVAIMAFAPSLKGTSDNSAFLPSKYESAQVSDLLSTAFSGNQKTQPAAVVVQRGDNAPLTAADQARVGALAKAIEARHFPNVTQVYTGPKLAAPDHSIQMVSVALPSSSGKGTVETQNEDTVKKLRTAVGDQLRGSGLTYGVTGQVATQVDNQESSKSSFALVGLATVVLILVLVLVIFRSPLLALMPLIVIGIVVVISSRLTAIVGNVFDLQFDSSYQQIVLVVLYGIGTDYMLFLVFRYRERLRAGDDKRTAMITTVERVGEAIASAAGVVVVAFLVLLLARFKAFGALGPNLAIAVACMFVTSMTLLPALVSVLGRGAFWPSRSWRKQPKPGMWARAGRLVSHRSLVAAVASGVVLIALALLSFGFKADYDFNAGYPQDTESAKAMKQLEKVFPRGELSPTIVLLKSPTPVTQQEAGAFAAKLRTGPGVGGAQPTGWSTDQKIVRIDMSLTESPASDTAIKLVKGPLRDYVHDAAPPGAQAITGGETAIYADINVVNDRDLKVIVPVAVVLIGLILALLLRSLVAPIYLAITVLLGFTATLGASVLVFQDLGGKSGLMFNIPIVLYLFVLAIGTDYNILVVARLREEYREGLETREAARSATEHAGPAVGAAGLILAGTFAALVMSPIAMFAEIGFGVAIGIVLSAFVVSTVLVPSLTALIGKKAWWPGGRRAVAPSPGPEQVAEETVEQSAG</sequence>
<evidence type="ECO:0000256" key="6">
    <source>
        <dbReference type="ARBA" id="ARBA00023136"/>
    </source>
</evidence>
<dbReference type="Proteomes" id="UP000669179">
    <property type="component" value="Unassembled WGS sequence"/>
</dbReference>
<feature type="transmembrane region" description="Helical" evidence="8">
    <location>
        <begin position="631"/>
        <end position="654"/>
    </location>
</feature>
<feature type="transmembrane region" description="Helical" evidence="8">
    <location>
        <begin position="372"/>
        <end position="392"/>
    </location>
</feature>
<evidence type="ECO:0000256" key="5">
    <source>
        <dbReference type="ARBA" id="ARBA00022989"/>
    </source>
</evidence>
<evidence type="ECO:0000313" key="11">
    <source>
        <dbReference type="Proteomes" id="UP000669179"/>
    </source>
</evidence>